<accession>A0A0D9V441</accession>
<keyword evidence="5" id="KW-0808">Transferase</keyword>
<feature type="domain" description="DUF2921" evidence="14">
    <location>
        <begin position="376"/>
        <end position="539"/>
    </location>
</feature>
<protein>
    <recommendedName>
        <fullName evidence="4">RING-type E3 ubiquitin transferase</fullName>
        <ecNumber evidence="4">2.3.2.27</ecNumber>
    </recommendedName>
</protein>
<dbReference type="Pfam" id="PF11145">
    <property type="entry name" value="DUF2921"/>
    <property type="match status" value="1"/>
</dbReference>
<dbReference type="GO" id="GO:0061630">
    <property type="term" value="F:ubiquitin protein ligase activity"/>
    <property type="evidence" value="ECO:0007669"/>
    <property type="project" value="UniProtKB-EC"/>
</dbReference>
<evidence type="ECO:0000256" key="1">
    <source>
        <dbReference type="ARBA" id="ARBA00000900"/>
    </source>
</evidence>
<feature type="domain" description="SWEET-like" evidence="13">
    <location>
        <begin position="552"/>
        <end position="817"/>
    </location>
</feature>
<dbReference type="Gramene" id="LPERR01G22620.1">
    <property type="protein sequence ID" value="LPERR01G22620.1"/>
    <property type="gene ID" value="LPERR01G22620"/>
</dbReference>
<evidence type="ECO:0000256" key="2">
    <source>
        <dbReference type="ARBA" id="ARBA00004127"/>
    </source>
</evidence>
<evidence type="ECO:0000256" key="5">
    <source>
        <dbReference type="ARBA" id="ARBA00022679"/>
    </source>
</evidence>
<dbReference type="Pfam" id="PF25333">
    <property type="entry name" value="DUF2921_N"/>
    <property type="match status" value="3"/>
</dbReference>
<keyword evidence="9 11" id="KW-0472">Membrane</keyword>
<comment type="pathway">
    <text evidence="3">Protein modification; protein ubiquitination.</text>
</comment>
<dbReference type="PANTHER" id="PTHR33389">
    <property type="entry name" value="FAMILY PROTEIN, PUTATIVE (DUF2921)-RELATED"/>
    <property type="match status" value="1"/>
</dbReference>
<evidence type="ECO:0000313" key="15">
    <source>
        <dbReference type="EnsemblPlants" id="LPERR01G22620.1"/>
    </source>
</evidence>
<name>A0A0D9V441_9ORYZ</name>
<dbReference type="PANTHER" id="PTHR33389:SF7">
    <property type="entry name" value="OS01G0678000 PROTEIN"/>
    <property type="match status" value="1"/>
</dbReference>
<feature type="transmembrane region" description="Helical" evidence="11">
    <location>
        <begin position="594"/>
        <end position="612"/>
    </location>
</feature>
<sequence length="832" mass="90437">MATLAKNRMLCFVLLVLSTTATTLSTAAPSGPYSSRCGTSPTPAADQHTDVDDAAALIRSFQITSGFFSGGGADTLFSAGSYVSDGFARPSFSLLPHSVSRTTDPTVLHLAATLTMSGIRVHENYDGFFGNSFRKYSHSISFYLDGYYSSASAQLCMVGEGSELSNEGSVTHYAGVALRLRIPSPSSLTDPFVTGNLEGADFEPISLVTYAEGTSYEYSATASCPPVSDSDSVPRRAIETSPDGGNFSDIFLPEETAIVADGRWDSVTNRLCLRACLVARSSSPPSSTNLLEVRECGIGMSFWFPAVWTIRDRSVAAGALWNATQLNSSASSSDALITASSFEKFKGNVSDVNYSYNFTMLDEAKKNYLKVKARLNTSNKKKSKGSFARNHTNYSRRDFDFMFFLDGGGSGRAYPVSIDSAMVEGNSLSAEDSFSGHAARQLKQSSLVNVSYGVLYSVMPKNLTDFVRTKDRHIWAEGVYDPTTGYLSLVGCGELNDTMDCRILITVQFTPSSDGEGFSHGKGRISSLRDSRDSLYFPRRDIALLGMYSHEVSDSIWTMDTESVVVVISTTLTCVFTVLQILHTKRNPKAAASTSITMLAVQALGLVTPLVVNYELLIMNKRKYMDWLIGDADGWLHLNELMLRVPTLIAFALQLRLLQLGMARPKRHIAGRREEAAVTVVVHMVNVRAAREAALVSRRFAPAEAATLWADLASYVGLVLDGFLLPQVVFNAASGSRVEAISPWFYAGGTVIRAAPHAYDALRAMGVSYGPSHVYASARDDFFGAAWDVVVPLGAASLALVLFLQQRLGGDLMLRSRSRRSRDYQLVSAFQR</sequence>
<organism evidence="15 16">
    <name type="scientific">Leersia perrieri</name>
    <dbReference type="NCBI Taxonomy" id="77586"/>
    <lineage>
        <taxon>Eukaryota</taxon>
        <taxon>Viridiplantae</taxon>
        <taxon>Streptophyta</taxon>
        <taxon>Embryophyta</taxon>
        <taxon>Tracheophyta</taxon>
        <taxon>Spermatophyta</taxon>
        <taxon>Magnoliopsida</taxon>
        <taxon>Liliopsida</taxon>
        <taxon>Poales</taxon>
        <taxon>Poaceae</taxon>
        <taxon>BOP clade</taxon>
        <taxon>Oryzoideae</taxon>
        <taxon>Oryzeae</taxon>
        <taxon>Oryzinae</taxon>
        <taxon>Leersia</taxon>
    </lineage>
</organism>
<evidence type="ECO:0000256" key="10">
    <source>
        <dbReference type="SAM" id="MobiDB-lite"/>
    </source>
</evidence>
<feature type="domain" description="DUF2921" evidence="14">
    <location>
        <begin position="33"/>
        <end position="206"/>
    </location>
</feature>
<keyword evidence="7" id="KW-0833">Ubl conjugation pathway</keyword>
<keyword evidence="12" id="KW-0732">Signal</keyword>
<proteinExistence type="predicted"/>
<dbReference type="EC" id="2.3.2.27" evidence="4"/>
<feature type="signal peptide" evidence="12">
    <location>
        <begin position="1"/>
        <end position="27"/>
    </location>
</feature>
<evidence type="ECO:0000256" key="6">
    <source>
        <dbReference type="ARBA" id="ARBA00022692"/>
    </source>
</evidence>
<keyword evidence="6 11" id="KW-0812">Transmembrane</keyword>
<feature type="transmembrane region" description="Helical" evidence="11">
    <location>
        <begin position="782"/>
        <end position="804"/>
    </location>
</feature>
<dbReference type="InterPro" id="IPR057425">
    <property type="entry name" value="DUF2921_N"/>
</dbReference>
<dbReference type="Proteomes" id="UP000032180">
    <property type="component" value="Chromosome 1"/>
</dbReference>
<dbReference type="HOGENOM" id="CLU_010568_1_0_1"/>
<reference evidence="16" key="2">
    <citation type="submission" date="2013-12" db="EMBL/GenBank/DDBJ databases">
        <authorList>
            <person name="Yu Y."/>
            <person name="Lee S."/>
            <person name="de Baynast K."/>
            <person name="Wissotski M."/>
            <person name="Liu L."/>
            <person name="Talag J."/>
            <person name="Goicoechea J."/>
            <person name="Angelova A."/>
            <person name="Jetty R."/>
            <person name="Kudrna D."/>
            <person name="Golser W."/>
            <person name="Rivera L."/>
            <person name="Zhang J."/>
            <person name="Wing R."/>
        </authorList>
    </citation>
    <scope>NUCLEOTIDE SEQUENCE</scope>
</reference>
<dbReference type="EnsemblPlants" id="LPERR01G22620.1">
    <property type="protein sequence ID" value="LPERR01G22620.1"/>
    <property type="gene ID" value="LPERR01G22620"/>
</dbReference>
<dbReference type="eggNOG" id="ENOG502QS79">
    <property type="taxonomic scope" value="Eukaryota"/>
</dbReference>
<feature type="region of interest" description="Disordered" evidence="10">
    <location>
        <begin position="25"/>
        <end position="47"/>
    </location>
</feature>
<comment type="catalytic activity">
    <reaction evidence="1">
        <text>S-ubiquitinyl-[E2 ubiquitin-conjugating enzyme]-L-cysteine + [acceptor protein]-L-lysine = [E2 ubiquitin-conjugating enzyme]-L-cysteine + N(6)-ubiquitinyl-[acceptor protein]-L-lysine.</text>
        <dbReference type="EC" id="2.3.2.27"/>
    </reaction>
</comment>
<evidence type="ECO:0000256" key="8">
    <source>
        <dbReference type="ARBA" id="ARBA00022989"/>
    </source>
</evidence>
<dbReference type="STRING" id="77586.A0A0D9V441"/>
<comment type="subcellular location">
    <subcellularLocation>
        <location evidence="2">Endomembrane system</location>
        <topology evidence="2">Multi-pass membrane protein</topology>
    </subcellularLocation>
</comment>
<reference evidence="15 16" key="1">
    <citation type="submission" date="2012-08" db="EMBL/GenBank/DDBJ databases">
        <title>Oryza genome evolution.</title>
        <authorList>
            <person name="Wing R.A."/>
        </authorList>
    </citation>
    <scope>NUCLEOTIDE SEQUENCE</scope>
</reference>
<feature type="compositionally biased region" description="Polar residues" evidence="10">
    <location>
        <begin position="32"/>
        <end position="42"/>
    </location>
</feature>
<dbReference type="InterPro" id="IPR021319">
    <property type="entry name" value="DUF2921"/>
</dbReference>
<evidence type="ECO:0000256" key="11">
    <source>
        <dbReference type="SAM" id="Phobius"/>
    </source>
</evidence>
<evidence type="ECO:0000256" key="7">
    <source>
        <dbReference type="ARBA" id="ARBA00022786"/>
    </source>
</evidence>
<evidence type="ECO:0000259" key="14">
    <source>
        <dbReference type="Pfam" id="PF25333"/>
    </source>
</evidence>
<reference evidence="15" key="3">
    <citation type="submission" date="2015-04" db="UniProtKB">
        <authorList>
            <consortium name="EnsemblPlants"/>
        </authorList>
    </citation>
    <scope>IDENTIFICATION</scope>
</reference>
<evidence type="ECO:0000256" key="3">
    <source>
        <dbReference type="ARBA" id="ARBA00004906"/>
    </source>
</evidence>
<dbReference type="AlphaFoldDB" id="A0A0D9V441"/>
<evidence type="ECO:0000313" key="16">
    <source>
        <dbReference type="Proteomes" id="UP000032180"/>
    </source>
</evidence>
<evidence type="ECO:0000256" key="9">
    <source>
        <dbReference type="ARBA" id="ARBA00023136"/>
    </source>
</evidence>
<feature type="chain" id="PRO_5002347370" description="RING-type E3 ubiquitin transferase" evidence="12">
    <location>
        <begin position="28"/>
        <end position="832"/>
    </location>
</feature>
<dbReference type="GO" id="GO:0012505">
    <property type="term" value="C:endomembrane system"/>
    <property type="evidence" value="ECO:0007669"/>
    <property type="project" value="UniProtKB-SubCell"/>
</dbReference>
<evidence type="ECO:0000256" key="12">
    <source>
        <dbReference type="SAM" id="SignalP"/>
    </source>
</evidence>
<keyword evidence="16" id="KW-1185">Reference proteome</keyword>
<keyword evidence="8 11" id="KW-1133">Transmembrane helix</keyword>
<evidence type="ECO:0000256" key="4">
    <source>
        <dbReference type="ARBA" id="ARBA00012483"/>
    </source>
</evidence>
<evidence type="ECO:0000259" key="13">
    <source>
        <dbReference type="Pfam" id="PF11145"/>
    </source>
</evidence>
<feature type="domain" description="DUF2921" evidence="14">
    <location>
        <begin position="228"/>
        <end position="329"/>
    </location>
</feature>